<evidence type="ECO:0000256" key="8">
    <source>
        <dbReference type="SAM" id="SignalP"/>
    </source>
</evidence>
<evidence type="ECO:0000313" key="10">
    <source>
        <dbReference type="EMBL" id="GAA0575288.1"/>
    </source>
</evidence>
<dbReference type="Pfam" id="PF12849">
    <property type="entry name" value="PBP_like_2"/>
    <property type="match status" value="1"/>
</dbReference>
<dbReference type="SUPFAM" id="SSF53850">
    <property type="entry name" value="Periplasmic binding protein-like II"/>
    <property type="match status" value="1"/>
</dbReference>
<dbReference type="NCBIfam" id="TIGR00975">
    <property type="entry name" value="3a0107s03"/>
    <property type="match status" value="1"/>
</dbReference>
<dbReference type="InterPro" id="IPR006311">
    <property type="entry name" value="TAT_signal"/>
</dbReference>
<dbReference type="Proteomes" id="UP001501588">
    <property type="component" value="Unassembled WGS sequence"/>
</dbReference>
<reference evidence="10 11" key="1">
    <citation type="journal article" date="2019" name="Int. J. Syst. Evol. Microbiol.">
        <title>The Global Catalogue of Microorganisms (GCM) 10K type strain sequencing project: providing services to taxonomists for standard genome sequencing and annotation.</title>
        <authorList>
            <consortium name="The Broad Institute Genomics Platform"/>
            <consortium name="The Broad Institute Genome Sequencing Center for Infectious Disease"/>
            <person name="Wu L."/>
            <person name="Ma J."/>
        </authorList>
    </citation>
    <scope>NUCLEOTIDE SEQUENCE [LARGE SCALE GENOMIC DNA]</scope>
    <source>
        <strain evidence="10 11">JCM 9933</strain>
    </source>
</reference>
<keyword evidence="8" id="KW-0732">Signal</keyword>
<dbReference type="CDD" id="cd13565">
    <property type="entry name" value="PBP2_PstS"/>
    <property type="match status" value="1"/>
</dbReference>
<keyword evidence="11" id="KW-1185">Reference proteome</keyword>
<keyword evidence="6 7" id="KW-0592">Phosphate transport</keyword>
<evidence type="ECO:0000256" key="6">
    <source>
        <dbReference type="ARBA" id="ARBA00022592"/>
    </source>
</evidence>
<proteinExistence type="inferred from homology"/>
<comment type="similarity">
    <text evidence="2 7">Belongs to the PstS family.</text>
</comment>
<evidence type="ECO:0000256" key="2">
    <source>
        <dbReference type="ARBA" id="ARBA00008725"/>
    </source>
</evidence>
<comment type="caution">
    <text evidence="10">The sequence shown here is derived from an EMBL/GenBank/DDBJ whole genome shotgun (WGS) entry which is preliminary data.</text>
</comment>
<name>A0ABN1EV72_9PROT</name>
<evidence type="ECO:0000259" key="9">
    <source>
        <dbReference type="Pfam" id="PF12849"/>
    </source>
</evidence>
<evidence type="ECO:0000313" key="11">
    <source>
        <dbReference type="Proteomes" id="UP001501588"/>
    </source>
</evidence>
<feature type="signal peptide" evidence="8">
    <location>
        <begin position="1"/>
        <end position="20"/>
    </location>
</feature>
<protein>
    <recommendedName>
        <fullName evidence="4 7">Phosphate-binding protein PstS</fullName>
    </recommendedName>
</protein>
<evidence type="ECO:0000256" key="7">
    <source>
        <dbReference type="PIRNR" id="PIRNR002756"/>
    </source>
</evidence>
<feature type="domain" description="PBP" evidence="9">
    <location>
        <begin position="28"/>
        <end position="248"/>
    </location>
</feature>
<comment type="subunit">
    <text evidence="3 7">The complex is composed of two ATP-binding proteins (PstB), two transmembrane proteins (PstC and PstA) and a solute-binding protein (PstS).</text>
</comment>
<dbReference type="InterPro" id="IPR005673">
    <property type="entry name" value="ABC_phos-bd_PstS"/>
</dbReference>
<dbReference type="PIRSF" id="PIRSF002756">
    <property type="entry name" value="PstS"/>
    <property type="match status" value="1"/>
</dbReference>
<keyword evidence="5 7" id="KW-0813">Transport</keyword>
<evidence type="ECO:0000256" key="3">
    <source>
        <dbReference type="ARBA" id="ARBA00011529"/>
    </source>
</evidence>
<evidence type="ECO:0000256" key="5">
    <source>
        <dbReference type="ARBA" id="ARBA00022448"/>
    </source>
</evidence>
<feature type="chain" id="PRO_5045277715" description="Phosphate-binding protein PstS" evidence="8">
    <location>
        <begin position="21"/>
        <end position="353"/>
    </location>
</feature>
<dbReference type="PANTHER" id="PTHR42996:SF1">
    <property type="entry name" value="PHOSPHATE-BINDING PROTEIN PSTS"/>
    <property type="match status" value="1"/>
</dbReference>
<sequence length="353" mass="37128">MRRRSFLAASGAAAVGASLAGRPAFSQQAKIKGAGDVLMRRAFEAWNEAGGAASGVRMEYDAVGSAEGLAAVASRQVDFGATVTPLSPARLKERGLLQFPSMICPIVFAANLPGVADHQLKLSGEAIADLYLGKITKWNDPKLAALNPGLKLPNLAVTPVHRADSSGTTLLTTTFLSRTSDAWRTGPRAGSVVKWPAVGKAGNLNAGVAEAVKTTQGAIGYVTEAGEVAKGLAVTQLRNQSGKFVKPDGDTFFAAVNATDWSAQGFGVDMIDLEGDDVWPLLGPSFTLIPVSPAADKVESVRNTMKFFDWALTKGEEVLRGTGNAAMPEELVDFIHEDWAHVKGPDGKPIWTA</sequence>
<organism evidence="10 11">
    <name type="scientific">Craurococcus roseus</name>
    <dbReference type="NCBI Taxonomy" id="77585"/>
    <lineage>
        <taxon>Bacteria</taxon>
        <taxon>Pseudomonadati</taxon>
        <taxon>Pseudomonadota</taxon>
        <taxon>Alphaproteobacteria</taxon>
        <taxon>Acetobacterales</taxon>
        <taxon>Acetobacteraceae</taxon>
        <taxon>Craurococcus</taxon>
    </lineage>
</organism>
<evidence type="ECO:0000256" key="4">
    <source>
        <dbReference type="ARBA" id="ARBA00021889"/>
    </source>
</evidence>
<dbReference type="PROSITE" id="PS51318">
    <property type="entry name" value="TAT"/>
    <property type="match status" value="1"/>
</dbReference>
<dbReference type="RefSeq" id="WP_343894315.1">
    <property type="nucleotide sequence ID" value="NZ_BAAAFZ010000011.1"/>
</dbReference>
<dbReference type="PANTHER" id="PTHR42996">
    <property type="entry name" value="PHOSPHATE-BINDING PROTEIN PSTS"/>
    <property type="match status" value="1"/>
</dbReference>
<accession>A0ABN1EV72</accession>
<gene>
    <name evidence="10" type="primary">pstS_2</name>
    <name evidence="10" type="ORF">GCM10009416_12410</name>
</gene>
<dbReference type="InterPro" id="IPR024370">
    <property type="entry name" value="PBP_domain"/>
</dbReference>
<dbReference type="EMBL" id="BAAAFZ010000011">
    <property type="protein sequence ID" value="GAA0575288.1"/>
    <property type="molecule type" value="Genomic_DNA"/>
</dbReference>
<comment type="function">
    <text evidence="1 7">Part of the ABC transporter complex PstSACB involved in phosphate import.</text>
</comment>
<evidence type="ECO:0000256" key="1">
    <source>
        <dbReference type="ARBA" id="ARBA00002841"/>
    </source>
</evidence>
<dbReference type="InterPro" id="IPR050962">
    <property type="entry name" value="Phosphate-bind_PstS"/>
</dbReference>
<dbReference type="Gene3D" id="3.40.190.10">
    <property type="entry name" value="Periplasmic binding protein-like II"/>
    <property type="match status" value="2"/>
</dbReference>